<comment type="caution">
    <text evidence="2">The sequence shown here is derived from an EMBL/GenBank/DDBJ whole genome shotgun (WGS) entry which is preliminary data.</text>
</comment>
<dbReference type="Pfam" id="PF01966">
    <property type="entry name" value="HD"/>
    <property type="match status" value="1"/>
</dbReference>
<evidence type="ECO:0000313" key="3">
    <source>
        <dbReference type="Proteomes" id="UP000284333"/>
    </source>
</evidence>
<feature type="domain" description="HD/PDEase" evidence="1">
    <location>
        <begin position="68"/>
        <end position="186"/>
    </location>
</feature>
<evidence type="ECO:0000259" key="1">
    <source>
        <dbReference type="SMART" id="SM00471"/>
    </source>
</evidence>
<dbReference type="AlphaFoldDB" id="A0A438B5Z3"/>
<keyword evidence="3" id="KW-1185">Reference proteome</keyword>
<gene>
    <name evidence="2" type="ORF">EF834_02795</name>
</gene>
<protein>
    <recommendedName>
        <fullName evidence="1">HD/PDEase domain-containing protein</fullName>
    </recommendedName>
</protein>
<dbReference type="InterPro" id="IPR006674">
    <property type="entry name" value="HD_domain"/>
</dbReference>
<dbReference type="SMART" id="SM00471">
    <property type="entry name" value="HDc"/>
    <property type="match status" value="1"/>
</dbReference>
<dbReference type="EMBL" id="RKLN01000001">
    <property type="protein sequence ID" value="RVW06376.1"/>
    <property type="molecule type" value="Genomic_DNA"/>
</dbReference>
<dbReference type="InterPro" id="IPR003607">
    <property type="entry name" value="HD/PDEase_dom"/>
</dbReference>
<sequence length="242" mass="26187">MQPGEKTRQPGEKSRGERVRLGARALLNATLEVPRATLGPRVGTDRPLTTAPATPVCVEADELAKQTLTPAIYEHSRRCWQWACALADIDEITPDAEALFVACMLHDIELGTKEPGVGCFVTASGAVAAGHCRDAGRPELADLVEPAILGHFDPTPGPAPEQRALHDAAHLDVVGYRLRELTRTFVTHVLDAHPRDGFPQEFLAAMRTEARLRPRSVAATMYRSGLALPLRLNPLDGRGSQA</sequence>
<dbReference type="OrthoDB" id="8478129at2"/>
<reference evidence="2 3" key="1">
    <citation type="submission" date="2018-11" db="EMBL/GenBank/DDBJ databases">
        <title>Rhodococcus spongicola sp. nov. and Rhodococcus xishaensis sp. nov. from marine sponges.</title>
        <authorList>
            <person name="Li L."/>
            <person name="Lin H.W."/>
        </authorList>
    </citation>
    <scope>NUCLEOTIDE SEQUENCE [LARGE SCALE GENOMIC DNA]</scope>
    <source>
        <strain evidence="2 3">LHW50502</strain>
    </source>
</reference>
<name>A0A438B5Z3_9NOCA</name>
<dbReference type="Gene3D" id="1.10.3210.10">
    <property type="entry name" value="Hypothetical protein af1432"/>
    <property type="match status" value="1"/>
</dbReference>
<dbReference type="PANTHER" id="PTHR35569:SF1">
    <property type="entry name" value="CYANAMIDE HYDRATASE DDI2-RELATED"/>
    <property type="match status" value="1"/>
</dbReference>
<dbReference type="RefSeq" id="WP_127945547.1">
    <property type="nucleotide sequence ID" value="NZ_RKLN01000001.1"/>
</dbReference>
<accession>A0A438B5Z3</accession>
<dbReference type="Proteomes" id="UP000284333">
    <property type="component" value="Unassembled WGS sequence"/>
</dbReference>
<proteinExistence type="predicted"/>
<dbReference type="SUPFAM" id="SSF109604">
    <property type="entry name" value="HD-domain/PDEase-like"/>
    <property type="match status" value="1"/>
</dbReference>
<evidence type="ECO:0000313" key="2">
    <source>
        <dbReference type="EMBL" id="RVW06376.1"/>
    </source>
</evidence>
<dbReference type="PANTHER" id="PTHR35569">
    <property type="entry name" value="CYANAMIDE HYDRATASE DDI2-RELATED"/>
    <property type="match status" value="1"/>
</dbReference>
<organism evidence="2 3">
    <name type="scientific">Rhodococcus spongiicola</name>
    <dbReference type="NCBI Taxonomy" id="2487352"/>
    <lineage>
        <taxon>Bacteria</taxon>
        <taxon>Bacillati</taxon>
        <taxon>Actinomycetota</taxon>
        <taxon>Actinomycetes</taxon>
        <taxon>Mycobacteriales</taxon>
        <taxon>Nocardiaceae</taxon>
        <taxon>Rhodococcus</taxon>
    </lineage>
</organism>
<dbReference type="CDD" id="cd00077">
    <property type="entry name" value="HDc"/>
    <property type="match status" value="1"/>
</dbReference>